<gene>
    <name evidence="1" type="ORF">ACGTZG_08990</name>
</gene>
<keyword evidence="1" id="KW-0378">Hydrolase</keyword>
<dbReference type="EMBL" id="JBIEKR010000007">
    <property type="protein sequence ID" value="MFG6273321.1"/>
    <property type="molecule type" value="Genomic_DNA"/>
</dbReference>
<keyword evidence="1" id="KW-0540">Nuclease</keyword>
<dbReference type="Gene3D" id="3.40.91.30">
    <property type="match status" value="1"/>
</dbReference>
<reference evidence="1 2" key="1">
    <citation type="submission" date="2024-10" db="EMBL/GenBank/DDBJ databases">
        <authorList>
            <person name="Sang B.-I."/>
            <person name="Prabhaharan D."/>
        </authorList>
    </citation>
    <scope>NUCLEOTIDE SEQUENCE [LARGE SCALE GENOMIC DNA]</scope>
    <source>
        <strain evidence="1 2">MH</strain>
    </source>
</reference>
<evidence type="ECO:0000313" key="2">
    <source>
        <dbReference type="Proteomes" id="UP001605989"/>
    </source>
</evidence>
<sequence length="140" mass="16995">MFTYKRPQKRSKFEDSISVQLREFKQKESYEDFYIEYTKPATKHKYTPDFVLPNGIIIEAKGIFEREDRQKHLLIKEQYPELDIRFVFQNPKMKLYKGSKTTYEDWANKYGFKFSRRVIPASWFSESKKSMKGLIPKKKR</sequence>
<name>A0ABW7DPM1_9FIRM</name>
<dbReference type="Pfam" id="PF05367">
    <property type="entry name" value="Phage_endo_I"/>
    <property type="match status" value="1"/>
</dbReference>
<dbReference type="CDD" id="cd22324">
    <property type="entry name" value="Endonuclease_I"/>
    <property type="match status" value="1"/>
</dbReference>
<proteinExistence type="predicted"/>
<dbReference type="GO" id="GO:0004519">
    <property type="term" value="F:endonuclease activity"/>
    <property type="evidence" value="ECO:0007669"/>
    <property type="project" value="UniProtKB-KW"/>
</dbReference>
<dbReference type="SUPFAM" id="SSF52980">
    <property type="entry name" value="Restriction endonuclease-like"/>
    <property type="match status" value="1"/>
</dbReference>
<protein>
    <submittedName>
        <fullName evidence="1">Endonuclease I</fullName>
    </submittedName>
</protein>
<comment type="caution">
    <text evidence="1">The sequence shown here is derived from an EMBL/GenBank/DDBJ whole genome shotgun (WGS) entry which is preliminary data.</text>
</comment>
<keyword evidence="1" id="KW-0255">Endonuclease</keyword>
<keyword evidence="2" id="KW-1185">Reference proteome</keyword>
<dbReference type="Proteomes" id="UP001605989">
    <property type="component" value="Unassembled WGS sequence"/>
</dbReference>
<organism evidence="1 2">
    <name type="scientific">Megasphaera hexanoica</name>
    <dbReference type="NCBI Taxonomy" id="1675036"/>
    <lineage>
        <taxon>Bacteria</taxon>
        <taxon>Bacillati</taxon>
        <taxon>Bacillota</taxon>
        <taxon>Negativicutes</taxon>
        <taxon>Veillonellales</taxon>
        <taxon>Veillonellaceae</taxon>
        <taxon>Megasphaera</taxon>
    </lineage>
</organism>
<dbReference type="RefSeq" id="WP_113855676.1">
    <property type="nucleotide sequence ID" value="NZ_CP011940.1"/>
</dbReference>
<evidence type="ECO:0000313" key="1">
    <source>
        <dbReference type="EMBL" id="MFG6273321.1"/>
    </source>
</evidence>
<accession>A0ABW7DPM1</accession>
<dbReference type="InterPro" id="IPR011335">
    <property type="entry name" value="Restrct_endonuc-II-like"/>
</dbReference>
<dbReference type="InterPro" id="IPR008029">
    <property type="entry name" value="Phage_T7_Gp3_endoDNaseI"/>
</dbReference>